<dbReference type="CDD" id="cd09019">
    <property type="entry name" value="galactose_mutarotase_like"/>
    <property type="match status" value="1"/>
</dbReference>
<dbReference type="GO" id="GO:0006006">
    <property type="term" value="P:glucose metabolic process"/>
    <property type="evidence" value="ECO:0007669"/>
    <property type="project" value="TreeGrafter"/>
</dbReference>
<dbReference type="InterPro" id="IPR008183">
    <property type="entry name" value="Aldose_1/G6P_1-epimerase"/>
</dbReference>
<reference evidence="5" key="1">
    <citation type="submission" date="2021-03" db="EMBL/GenBank/DDBJ databases">
        <authorList>
            <person name="Li Z."/>
            <person name="Yang C."/>
        </authorList>
    </citation>
    <scope>NUCLEOTIDE SEQUENCE</scope>
    <source>
        <strain evidence="5">Dzin_1.0</strain>
        <tissue evidence="5">Leaf</tissue>
    </source>
</reference>
<organism evidence="5 6">
    <name type="scientific">Dioscorea zingiberensis</name>
    <dbReference type="NCBI Taxonomy" id="325984"/>
    <lineage>
        <taxon>Eukaryota</taxon>
        <taxon>Viridiplantae</taxon>
        <taxon>Streptophyta</taxon>
        <taxon>Embryophyta</taxon>
        <taxon>Tracheophyta</taxon>
        <taxon>Spermatophyta</taxon>
        <taxon>Magnoliopsida</taxon>
        <taxon>Liliopsida</taxon>
        <taxon>Dioscoreales</taxon>
        <taxon>Dioscoreaceae</taxon>
        <taxon>Dioscorea</taxon>
    </lineage>
</organism>
<feature type="chain" id="PRO_5039446880" description="Aldose 1-epimerase" evidence="4">
    <location>
        <begin position="23"/>
        <end position="453"/>
    </location>
</feature>
<keyword evidence="3" id="KW-0119">Carbohydrate metabolism</keyword>
<dbReference type="Gene3D" id="3.60.21.10">
    <property type="match status" value="1"/>
</dbReference>
<proteinExistence type="inferred from homology"/>
<dbReference type="SUPFAM" id="SSF74650">
    <property type="entry name" value="Galactose mutarotase-like"/>
    <property type="match status" value="1"/>
</dbReference>
<dbReference type="Gene3D" id="2.70.98.10">
    <property type="match status" value="1"/>
</dbReference>
<dbReference type="GO" id="GO:0030246">
    <property type="term" value="F:carbohydrate binding"/>
    <property type="evidence" value="ECO:0007669"/>
    <property type="project" value="InterPro"/>
</dbReference>
<accession>A0A9D5CLV8</accession>
<comment type="similarity">
    <text evidence="1">Belongs to the aldose epimerase family.</text>
</comment>
<sequence>MASNPKIFISLLVFSLVCASNATPRKMVGIYELKKGDFSVKVTNWGATITSVVLPDSKGNLDDVVLGYDRIAQYVNGTGYLGALVGRVANRISGARFVLNGTTYRLYANDGKNSLHGGHRGFSHVIWTVKEKKDGEFPYITFYYHSFDGEQGFPGALDVFVTYKISGKYKLDVIMQAMPLNKATPVNLAQHTYWNLGGDGSGNILSNSVQIFGSHITLLDKNLIPTGQISTVAGTPYDFLKPMTVGSRIKEVGKGYDINYVLDSPIGNQGLRKAAVVKDSKTGRVLELWTNQAGVQFYTANGLMNVTGKGGHVYNQYGALCLETQGFPDSVNHPTFPSQIVSPGEKKIVLVLTLEDLHIPHRASDLPAKFKSMLVPGKIQHIIYTGDLCIREVHDYPKNLFPDLHVMHGDAWYPETKVFTINQFKLGLRHGHQLNNGEVKVDKIDFKKTTAPH</sequence>
<dbReference type="PANTHER" id="PTHR10091">
    <property type="entry name" value="ALDOSE-1-EPIMERASE"/>
    <property type="match status" value="1"/>
</dbReference>
<dbReference type="InterPro" id="IPR047215">
    <property type="entry name" value="Galactose_mutarotase-like"/>
</dbReference>
<evidence type="ECO:0000313" key="5">
    <source>
        <dbReference type="EMBL" id="KAJ0975219.1"/>
    </source>
</evidence>
<dbReference type="EMBL" id="JAGGNH010000004">
    <property type="protein sequence ID" value="KAJ0975219.1"/>
    <property type="molecule type" value="Genomic_DNA"/>
</dbReference>
<dbReference type="Proteomes" id="UP001085076">
    <property type="component" value="Miscellaneous, Linkage group lg04"/>
</dbReference>
<dbReference type="PANTHER" id="PTHR10091:SF0">
    <property type="entry name" value="GALACTOSE MUTAROTASE"/>
    <property type="match status" value="1"/>
</dbReference>
<feature type="signal peptide" evidence="4">
    <location>
        <begin position="1"/>
        <end position="22"/>
    </location>
</feature>
<evidence type="ECO:0000313" key="6">
    <source>
        <dbReference type="Proteomes" id="UP001085076"/>
    </source>
</evidence>
<name>A0A9D5CLV8_9LILI</name>
<dbReference type="InterPro" id="IPR029052">
    <property type="entry name" value="Metallo-depent_PP-like"/>
</dbReference>
<dbReference type="InterPro" id="IPR011013">
    <property type="entry name" value="Gal_mutarotase_sf_dom"/>
</dbReference>
<dbReference type="FunFam" id="2.70.98.10:FF:000008">
    <property type="entry name" value="Aldose 1-epimerase"/>
    <property type="match status" value="1"/>
</dbReference>
<protein>
    <recommendedName>
        <fullName evidence="7">Aldose 1-epimerase</fullName>
    </recommendedName>
</protein>
<keyword evidence="6" id="KW-1185">Reference proteome</keyword>
<dbReference type="SUPFAM" id="SSF56300">
    <property type="entry name" value="Metallo-dependent phosphatases"/>
    <property type="match status" value="1"/>
</dbReference>
<comment type="caution">
    <text evidence="5">The sequence shown here is derived from an EMBL/GenBank/DDBJ whole genome shotgun (WGS) entry which is preliminary data.</text>
</comment>
<gene>
    <name evidence="5" type="ORF">J5N97_017184</name>
</gene>
<evidence type="ECO:0000256" key="2">
    <source>
        <dbReference type="ARBA" id="ARBA00023235"/>
    </source>
</evidence>
<evidence type="ECO:0000256" key="3">
    <source>
        <dbReference type="ARBA" id="ARBA00023277"/>
    </source>
</evidence>
<dbReference type="GO" id="GO:0033499">
    <property type="term" value="P:galactose catabolic process via UDP-galactose, Leloir pathway"/>
    <property type="evidence" value="ECO:0007669"/>
    <property type="project" value="TreeGrafter"/>
</dbReference>
<dbReference type="InterPro" id="IPR014718">
    <property type="entry name" value="GH-type_carb-bd"/>
</dbReference>
<evidence type="ECO:0000256" key="4">
    <source>
        <dbReference type="SAM" id="SignalP"/>
    </source>
</evidence>
<reference evidence="5" key="2">
    <citation type="journal article" date="2022" name="Hortic Res">
        <title>The genome of Dioscorea zingiberensis sheds light on the biosynthesis, origin and evolution of the medicinally important diosgenin saponins.</title>
        <authorList>
            <person name="Li Y."/>
            <person name="Tan C."/>
            <person name="Li Z."/>
            <person name="Guo J."/>
            <person name="Li S."/>
            <person name="Chen X."/>
            <person name="Wang C."/>
            <person name="Dai X."/>
            <person name="Yang H."/>
            <person name="Song W."/>
            <person name="Hou L."/>
            <person name="Xu J."/>
            <person name="Tong Z."/>
            <person name="Xu A."/>
            <person name="Yuan X."/>
            <person name="Wang W."/>
            <person name="Yang Q."/>
            <person name="Chen L."/>
            <person name="Sun Z."/>
            <person name="Wang K."/>
            <person name="Pan B."/>
            <person name="Chen J."/>
            <person name="Bao Y."/>
            <person name="Liu F."/>
            <person name="Qi X."/>
            <person name="Gang D.R."/>
            <person name="Wen J."/>
            <person name="Li J."/>
        </authorList>
    </citation>
    <scope>NUCLEOTIDE SEQUENCE</scope>
    <source>
        <strain evidence="5">Dzin_1.0</strain>
    </source>
</reference>
<keyword evidence="2" id="KW-0413">Isomerase</keyword>
<evidence type="ECO:0008006" key="7">
    <source>
        <dbReference type="Google" id="ProtNLM"/>
    </source>
</evidence>
<dbReference type="Pfam" id="PF01263">
    <property type="entry name" value="Aldose_epim"/>
    <property type="match status" value="1"/>
</dbReference>
<dbReference type="OrthoDB" id="274691at2759"/>
<dbReference type="GO" id="GO:0004034">
    <property type="term" value="F:aldose 1-epimerase activity"/>
    <property type="evidence" value="ECO:0007669"/>
    <property type="project" value="TreeGrafter"/>
</dbReference>
<keyword evidence="4" id="KW-0732">Signal</keyword>
<dbReference type="AlphaFoldDB" id="A0A9D5CLV8"/>
<evidence type="ECO:0000256" key="1">
    <source>
        <dbReference type="ARBA" id="ARBA00006206"/>
    </source>
</evidence>